<feature type="compositionally biased region" description="Basic and acidic residues" evidence="5">
    <location>
        <begin position="1"/>
        <end position="53"/>
    </location>
</feature>
<accession>A0ABQ6N7P2</accession>
<dbReference type="SMART" id="SM00382">
    <property type="entry name" value="AAA"/>
    <property type="match status" value="2"/>
</dbReference>
<keyword evidence="4" id="KW-0175">Coiled coil</keyword>
<dbReference type="InterPro" id="IPR003439">
    <property type="entry name" value="ABC_transporter-like_ATP-bd"/>
</dbReference>
<evidence type="ECO:0000313" key="8">
    <source>
        <dbReference type="Proteomes" id="UP001165060"/>
    </source>
</evidence>
<dbReference type="InterPro" id="IPR003593">
    <property type="entry name" value="AAA+_ATPase"/>
</dbReference>
<feature type="domain" description="ABC transporter" evidence="6">
    <location>
        <begin position="207"/>
        <end position="467"/>
    </location>
</feature>
<evidence type="ECO:0000256" key="5">
    <source>
        <dbReference type="SAM" id="MobiDB-lite"/>
    </source>
</evidence>
<name>A0ABQ6N7P2_9STRA</name>
<evidence type="ECO:0000313" key="7">
    <source>
        <dbReference type="EMBL" id="GMI42940.1"/>
    </source>
</evidence>
<dbReference type="PROSITE" id="PS50893">
    <property type="entry name" value="ABC_TRANSPORTER_2"/>
    <property type="match status" value="2"/>
</dbReference>
<proteinExistence type="predicted"/>
<feature type="region of interest" description="Disordered" evidence="5">
    <location>
        <begin position="107"/>
        <end position="170"/>
    </location>
</feature>
<evidence type="ECO:0000259" key="6">
    <source>
        <dbReference type="PROSITE" id="PS50893"/>
    </source>
</evidence>
<keyword evidence="1" id="KW-0677">Repeat</keyword>
<feature type="coiled-coil region" evidence="4">
    <location>
        <begin position="499"/>
        <end position="526"/>
    </location>
</feature>
<evidence type="ECO:0000256" key="4">
    <source>
        <dbReference type="SAM" id="Coils"/>
    </source>
</evidence>
<feature type="compositionally biased region" description="Basic and acidic residues" evidence="5">
    <location>
        <begin position="107"/>
        <end position="138"/>
    </location>
</feature>
<dbReference type="InterPro" id="IPR027417">
    <property type="entry name" value="P-loop_NTPase"/>
</dbReference>
<dbReference type="EMBL" id="BRYB01001101">
    <property type="protein sequence ID" value="GMI42940.1"/>
    <property type="molecule type" value="Genomic_DNA"/>
</dbReference>
<dbReference type="PROSITE" id="PS00211">
    <property type="entry name" value="ABC_TRANSPORTER_1"/>
    <property type="match status" value="1"/>
</dbReference>
<keyword evidence="8" id="KW-1185">Reference proteome</keyword>
<dbReference type="InterPro" id="IPR017871">
    <property type="entry name" value="ABC_transporter-like_CS"/>
</dbReference>
<keyword evidence="2" id="KW-0547">Nucleotide-binding</keyword>
<gene>
    <name evidence="7" type="ORF">TeGR_g7037</name>
</gene>
<organism evidence="7 8">
    <name type="scientific">Tetraparma gracilis</name>
    <dbReference type="NCBI Taxonomy" id="2962635"/>
    <lineage>
        <taxon>Eukaryota</taxon>
        <taxon>Sar</taxon>
        <taxon>Stramenopiles</taxon>
        <taxon>Ochrophyta</taxon>
        <taxon>Bolidophyceae</taxon>
        <taxon>Parmales</taxon>
        <taxon>Triparmaceae</taxon>
        <taxon>Tetraparma</taxon>
    </lineage>
</organism>
<dbReference type="PANTHER" id="PTHR19211">
    <property type="entry name" value="ATP-BINDING TRANSPORT PROTEIN-RELATED"/>
    <property type="match status" value="1"/>
</dbReference>
<reference evidence="7 8" key="1">
    <citation type="journal article" date="2023" name="Commun. Biol.">
        <title>Genome analysis of Parmales, the sister group of diatoms, reveals the evolutionary specialization of diatoms from phago-mixotrophs to photoautotrophs.</title>
        <authorList>
            <person name="Ban H."/>
            <person name="Sato S."/>
            <person name="Yoshikawa S."/>
            <person name="Yamada K."/>
            <person name="Nakamura Y."/>
            <person name="Ichinomiya M."/>
            <person name="Sato N."/>
            <person name="Blanc-Mathieu R."/>
            <person name="Endo H."/>
            <person name="Kuwata A."/>
            <person name="Ogata H."/>
        </authorList>
    </citation>
    <scope>NUCLEOTIDE SEQUENCE [LARGE SCALE GENOMIC DNA]</scope>
</reference>
<evidence type="ECO:0000256" key="1">
    <source>
        <dbReference type="ARBA" id="ARBA00022737"/>
    </source>
</evidence>
<dbReference type="Proteomes" id="UP001165060">
    <property type="component" value="Unassembled WGS sequence"/>
</dbReference>
<evidence type="ECO:0000256" key="2">
    <source>
        <dbReference type="ARBA" id="ARBA00022741"/>
    </source>
</evidence>
<dbReference type="CDD" id="cd03221">
    <property type="entry name" value="ABCF_EF-3"/>
    <property type="match status" value="1"/>
</dbReference>
<feature type="region of interest" description="Disordered" evidence="5">
    <location>
        <begin position="1"/>
        <end position="61"/>
    </location>
</feature>
<feature type="domain" description="ABC transporter" evidence="6">
    <location>
        <begin position="544"/>
        <end position="788"/>
    </location>
</feature>
<dbReference type="InterPro" id="IPR050611">
    <property type="entry name" value="ABCF"/>
</dbReference>
<evidence type="ECO:0000256" key="3">
    <source>
        <dbReference type="ARBA" id="ARBA00022840"/>
    </source>
</evidence>
<dbReference type="PANTHER" id="PTHR19211:SF14">
    <property type="entry name" value="ATP-BINDING CASSETTE SUB-FAMILY F MEMBER 1"/>
    <property type="match status" value="1"/>
</dbReference>
<protein>
    <recommendedName>
        <fullName evidence="6">ABC transporter domain-containing protein</fullName>
    </recommendedName>
</protein>
<sequence>MSAFDKKAKQAEKDKKRREQEAIQKRAKKEAEKQKKLDAQKEAQKKKSAEGALKKASKLTSEQVALAEQEAALVAATLERMRLKEEKALSAKAAAARTMAAVQGDAELFKPKMSKEEKKLEAERKKREREMKRALEEGGDKEELEEGEKKAAAQAREGLGEKKKKGGKKTVLEKAAEEQEAVESELELARTTSARARREKGAYMGHLETKDFTLDNPGGGMPLLEDASCILVRGHTYGLIGRNGKGKSTMLRAFAARRVGDVPDNVCVHYVSQEVKLTERTKKMTPAQCVVDADVERKLLLQESKEMEEAAAKGDLDAAGQAKFADVMEKLELIGADSAERRAEELIVNLGFSEELRSRKLEDLSGGWRVRTMLAAAIFARPDLMLLDEPTNHLSITAVMWLARELSTNPIWKERTIVIVSHDRAFLDEVCTDCLHISGAARKLTQSKGNYSTWKKRRDEMRILYEKEKALREKEIETLHEFAGHGFRYGGSSSAINKMKMKALQAEKLEEEAKVHAEEAASLMEDHELPIMLKAGGEVQGNIVEMHDVGFNYPGQEHLFGDCDFGITSKSRVVLLGENGNGKTTLVKLMLGQLEPTQGEIKLSGKCRVALVNQHHADQIDLNKTPLQYMMEMYPAKEGQSGYDHMQQIRGHLASCGVTSGNAVKDGGEAILEMQNTPAGALSGGQRSRVALAAVSFKAPHLLVLDEPTNNLDLESVAALAESVSKFEGAVVCVSHDQHFVNTIANEAWVVGGPRKKVVRVESFDHYRQVQLQKLNKRMEEQEAAKHSN</sequence>
<keyword evidence="3" id="KW-0067">ATP-binding</keyword>
<dbReference type="Pfam" id="PF00005">
    <property type="entry name" value="ABC_tran"/>
    <property type="match status" value="2"/>
</dbReference>
<dbReference type="SUPFAM" id="SSF52540">
    <property type="entry name" value="P-loop containing nucleoside triphosphate hydrolases"/>
    <property type="match status" value="2"/>
</dbReference>
<dbReference type="Gene3D" id="3.40.50.300">
    <property type="entry name" value="P-loop containing nucleotide triphosphate hydrolases"/>
    <property type="match status" value="3"/>
</dbReference>
<comment type="caution">
    <text evidence="7">The sequence shown here is derived from an EMBL/GenBank/DDBJ whole genome shotgun (WGS) entry which is preliminary data.</text>
</comment>